<evidence type="ECO:0000313" key="2">
    <source>
        <dbReference type="EMBL" id="EGG17872.1"/>
    </source>
</evidence>
<evidence type="ECO:0000256" key="1">
    <source>
        <dbReference type="SAM" id="SignalP"/>
    </source>
</evidence>
<keyword evidence="3" id="KW-1185">Reference proteome</keyword>
<keyword evidence="1" id="KW-0732">Signal</keyword>
<dbReference type="GeneID" id="14869962"/>
<feature type="signal peptide" evidence="1">
    <location>
        <begin position="1"/>
        <end position="23"/>
    </location>
</feature>
<name>F4Q4S6_CACFS</name>
<dbReference type="KEGG" id="dfa:DFA_08873"/>
<dbReference type="EMBL" id="GL883021">
    <property type="protein sequence ID" value="EGG17872.1"/>
    <property type="molecule type" value="Genomic_DNA"/>
</dbReference>
<feature type="chain" id="PRO_5003319923" evidence="1">
    <location>
        <begin position="24"/>
        <end position="103"/>
    </location>
</feature>
<evidence type="ECO:0000313" key="3">
    <source>
        <dbReference type="Proteomes" id="UP000007797"/>
    </source>
</evidence>
<dbReference type="Proteomes" id="UP000007797">
    <property type="component" value="Unassembled WGS sequence"/>
</dbReference>
<organism evidence="2 3">
    <name type="scientific">Cavenderia fasciculata</name>
    <name type="common">Slime mold</name>
    <name type="synonym">Dictyostelium fasciculatum</name>
    <dbReference type="NCBI Taxonomy" id="261658"/>
    <lineage>
        <taxon>Eukaryota</taxon>
        <taxon>Amoebozoa</taxon>
        <taxon>Evosea</taxon>
        <taxon>Eumycetozoa</taxon>
        <taxon>Dictyostelia</taxon>
        <taxon>Acytosteliales</taxon>
        <taxon>Cavenderiaceae</taxon>
        <taxon>Cavenderia</taxon>
    </lineage>
</organism>
<dbReference type="RefSeq" id="XP_004356356.1">
    <property type="nucleotide sequence ID" value="XM_004356303.1"/>
</dbReference>
<proteinExistence type="predicted"/>
<gene>
    <name evidence="2" type="ORF">DFA_08873</name>
</gene>
<dbReference type="AlphaFoldDB" id="F4Q4S6"/>
<protein>
    <submittedName>
        <fullName evidence="2">Uncharacterized protein</fullName>
    </submittedName>
</protein>
<accession>F4Q4S6</accession>
<sequence length="103" mass="11724">MAAIVCLSMIILVMFMTSMLVETNLNEQDYFCRIVSHYNIPSCSIKTAKSYYLFWRNTYFPKIDITPVCYLREEDASCSISSSNDPDAEFPGCCPTIECHPPS</sequence>
<reference evidence="3" key="1">
    <citation type="journal article" date="2011" name="Genome Res.">
        <title>Phylogeny-wide analysis of social amoeba genomes highlights ancient origins for complex intercellular communication.</title>
        <authorList>
            <person name="Heidel A.J."/>
            <person name="Lawal H.M."/>
            <person name="Felder M."/>
            <person name="Schilde C."/>
            <person name="Helps N.R."/>
            <person name="Tunggal B."/>
            <person name="Rivero F."/>
            <person name="John U."/>
            <person name="Schleicher M."/>
            <person name="Eichinger L."/>
            <person name="Platzer M."/>
            <person name="Noegel A.A."/>
            <person name="Schaap P."/>
            <person name="Gloeckner G."/>
        </authorList>
    </citation>
    <scope>NUCLEOTIDE SEQUENCE [LARGE SCALE GENOMIC DNA]</scope>
    <source>
        <strain evidence="3">SH3</strain>
    </source>
</reference>